<dbReference type="AlphaFoldDB" id="A0AAW8R5L9"/>
<organism evidence="3 4">
    <name type="scientific">Brumicola blandensis</name>
    <dbReference type="NCBI Taxonomy" id="3075611"/>
    <lineage>
        <taxon>Bacteria</taxon>
        <taxon>Pseudomonadati</taxon>
        <taxon>Pseudomonadota</taxon>
        <taxon>Gammaproteobacteria</taxon>
        <taxon>Alteromonadales</taxon>
        <taxon>Alteromonadaceae</taxon>
        <taxon>Brumicola</taxon>
    </lineage>
</organism>
<feature type="domain" description="TniQ" evidence="1">
    <location>
        <begin position="4"/>
        <end position="157"/>
    </location>
</feature>
<evidence type="ECO:0000313" key="3">
    <source>
        <dbReference type="EMBL" id="MDT0583358.1"/>
    </source>
</evidence>
<dbReference type="RefSeq" id="WP_311362133.1">
    <property type="nucleotide sequence ID" value="NZ_JAVRIE010000005.1"/>
</dbReference>
<reference evidence="3 4" key="1">
    <citation type="submission" date="2023-09" db="EMBL/GenBank/DDBJ databases">
        <authorList>
            <person name="Rey-Velasco X."/>
        </authorList>
    </citation>
    <scope>NUCLEOTIDE SEQUENCE [LARGE SCALE GENOMIC DNA]</scope>
    <source>
        <strain evidence="3 4">W409</strain>
    </source>
</reference>
<dbReference type="Pfam" id="PF15978">
    <property type="entry name" value="TnsD"/>
    <property type="match status" value="1"/>
</dbReference>
<comment type="caution">
    <text evidence="3">The sequence shown here is derived from an EMBL/GenBank/DDBJ whole genome shotgun (WGS) entry which is preliminary data.</text>
</comment>
<keyword evidence="4" id="KW-1185">Reference proteome</keyword>
<evidence type="ECO:0000313" key="4">
    <source>
        <dbReference type="Proteomes" id="UP001249020"/>
    </source>
</evidence>
<dbReference type="InterPro" id="IPR009492">
    <property type="entry name" value="TniQ"/>
</dbReference>
<protein>
    <submittedName>
        <fullName evidence="3">TnsD family Tn7-like transposition protein</fullName>
    </submittedName>
</protein>
<dbReference type="Proteomes" id="UP001249020">
    <property type="component" value="Unassembled WGS sequence"/>
</dbReference>
<evidence type="ECO:0000259" key="2">
    <source>
        <dbReference type="Pfam" id="PF15978"/>
    </source>
</evidence>
<name>A0AAW8R5L9_9ALTE</name>
<gene>
    <name evidence="3" type="ORF">RM544_12470</name>
</gene>
<sequence>MLGFPTPYPNELLYSVIARTGVHEGETSPKQLLNSVFANKKVIATVDLPSHVGRIADQYPKSLSLSALDLIEKHTLWPIYAPFLPNDRRKSVEEWMCDRSQGAAHLASGIVASRVLAKRVMLMCHCCLQQHEQEYGEAFWDRRWQVPVVDCCPIHGALSETDIRKNGEHRHAYVSVLQSKIVGSHPETESSKRFSELVYQLFDSFVKSSPSYQQWTSFYRNLAFANNFRNGKRIDHQLIRSQFISYWGKDWLKKKNLLPSTSDTSWLRSICRKHRKAFSFAEHITAIRSLSQGQMSTVQALERALNINERCEKKKAKIIAEINTLTVDQNKWLSLVLEYGPKSARNAQPALYARLYRNNHDWLVNVDKKHKLPPVSVNRRVEWSARDSVAARALLDFVRRVENDLSVPRLTQTFLVHQLNNSATIEKNLCRLPRCTAILKRYTESVDEYQIRRLTRAYISFIESNTMIKEWVLLRKSGLSEVRMSKVVKEFLGEIVRDGKQCKI</sequence>
<accession>A0AAW8R5L9</accession>
<dbReference type="EMBL" id="JAVRIE010000005">
    <property type="protein sequence ID" value="MDT0583358.1"/>
    <property type="molecule type" value="Genomic_DNA"/>
</dbReference>
<dbReference type="InterPro" id="IPR032750">
    <property type="entry name" value="TnsD_C"/>
</dbReference>
<proteinExistence type="predicted"/>
<evidence type="ECO:0000259" key="1">
    <source>
        <dbReference type="Pfam" id="PF06527"/>
    </source>
</evidence>
<dbReference type="Pfam" id="PF06527">
    <property type="entry name" value="TniQ"/>
    <property type="match status" value="1"/>
</dbReference>
<feature type="domain" description="Transposon Tn7 transposition protein TnsD C-terminal" evidence="2">
    <location>
        <begin position="292"/>
        <end position="439"/>
    </location>
</feature>